<dbReference type="EMBL" id="HBGA01063950">
    <property type="protein sequence ID" value="CAD9012609.1"/>
    <property type="molecule type" value="Transcribed_RNA"/>
</dbReference>
<keyword evidence="1" id="KW-0812">Transmembrane</keyword>
<feature type="transmembrane region" description="Helical" evidence="1">
    <location>
        <begin position="15"/>
        <end position="33"/>
    </location>
</feature>
<name>A0A7S1IHY4_9EUGL</name>
<sequence length="93" mass="10358">MINHMGRMAAFNVCMLMWLFCGLVICCIGFTLFHDERQMQIALAALGGQEMVPPAEASTRTLIADVEEQVAPGTQQLDEVPLFVTVQDEVHYD</sequence>
<accession>A0A7S1IHY4</accession>
<evidence type="ECO:0000256" key="1">
    <source>
        <dbReference type="SAM" id="Phobius"/>
    </source>
</evidence>
<organism evidence="2">
    <name type="scientific">Eutreptiella gymnastica</name>
    <dbReference type="NCBI Taxonomy" id="73025"/>
    <lineage>
        <taxon>Eukaryota</taxon>
        <taxon>Discoba</taxon>
        <taxon>Euglenozoa</taxon>
        <taxon>Euglenida</taxon>
        <taxon>Spirocuta</taxon>
        <taxon>Euglenophyceae</taxon>
        <taxon>Eutreptiales</taxon>
        <taxon>Eutreptiaceae</taxon>
        <taxon>Eutreptiella</taxon>
    </lineage>
</organism>
<dbReference type="AlphaFoldDB" id="A0A7S1IHY4"/>
<reference evidence="2" key="1">
    <citation type="submission" date="2021-01" db="EMBL/GenBank/DDBJ databases">
        <authorList>
            <person name="Corre E."/>
            <person name="Pelletier E."/>
            <person name="Niang G."/>
            <person name="Scheremetjew M."/>
            <person name="Finn R."/>
            <person name="Kale V."/>
            <person name="Holt S."/>
            <person name="Cochrane G."/>
            <person name="Meng A."/>
            <person name="Brown T."/>
            <person name="Cohen L."/>
        </authorList>
    </citation>
    <scope>NUCLEOTIDE SEQUENCE</scope>
    <source>
        <strain evidence="2">NIES-381</strain>
    </source>
</reference>
<protein>
    <submittedName>
        <fullName evidence="2">Uncharacterized protein</fullName>
    </submittedName>
</protein>
<gene>
    <name evidence="2" type="ORF">EGYM00392_LOCUS23710</name>
</gene>
<keyword evidence="1" id="KW-1133">Transmembrane helix</keyword>
<keyword evidence="1" id="KW-0472">Membrane</keyword>
<proteinExistence type="predicted"/>
<evidence type="ECO:0000313" key="2">
    <source>
        <dbReference type="EMBL" id="CAD9012609.1"/>
    </source>
</evidence>